<keyword evidence="4" id="KW-1185">Reference proteome</keyword>
<keyword evidence="1" id="KW-0472">Membrane</keyword>
<dbReference type="Proteomes" id="UP000266677">
    <property type="component" value="Unassembled WGS sequence"/>
</dbReference>
<dbReference type="OrthoDB" id="4555276at2"/>
<keyword evidence="3" id="KW-0482">Metalloprotease</keyword>
<organism evidence="3 4">
    <name type="scientific">Nocardia panacis</name>
    <dbReference type="NCBI Taxonomy" id="2340916"/>
    <lineage>
        <taxon>Bacteria</taxon>
        <taxon>Bacillati</taxon>
        <taxon>Actinomycetota</taxon>
        <taxon>Actinomycetes</taxon>
        <taxon>Mycobacteriales</taxon>
        <taxon>Nocardiaceae</taxon>
        <taxon>Nocardia</taxon>
    </lineage>
</organism>
<reference evidence="3 4" key="1">
    <citation type="submission" date="2018-09" db="EMBL/GenBank/DDBJ databases">
        <title>YIM PH21274 draft genome.</title>
        <authorList>
            <person name="Miao C."/>
        </authorList>
    </citation>
    <scope>NUCLEOTIDE SEQUENCE [LARGE SCALE GENOMIC DNA]</scope>
    <source>
        <strain evidence="3 4">YIM PH 21724</strain>
    </source>
</reference>
<sequence>MRTVAAAALPLAWSTGVLPRLGLGLRGRTAANAAFATGYLLVFHGRPNWLSAKGLRVGAVAAGAVAAGVGAALAIPATRTRLRTLDRPQPEAPLAEWVAFHIPLGTVYPEETIFRGTLDPLLESELGARPAAVLSPILFGLWHIQPARAAGDSIPATVAFTTAAGAILSGLRRRTDSALAPSLLHLAANVGGALAPRLAGRTVTGRLPKSR</sequence>
<comment type="caution">
    <text evidence="3">The sequence shown here is derived from an EMBL/GenBank/DDBJ whole genome shotgun (WGS) entry which is preliminary data.</text>
</comment>
<name>A0A3A4KH25_9NOCA</name>
<evidence type="ECO:0000259" key="2">
    <source>
        <dbReference type="Pfam" id="PF02517"/>
    </source>
</evidence>
<feature type="domain" description="CAAX prenyl protease 2/Lysostaphin resistance protein A-like" evidence="2">
    <location>
        <begin position="98"/>
        <end position="190"/>
    </location>
</feature>
<accession>A0A3A4KH25</accession>
<dbReference type="GO" id="GO:0006508">
    <property type="term" value="P:proteolysis"/>
    <property type="evidence" value="ECO:0007669"/>
    <property type="project" value="UniProtKB-KW"/>
</dbReference>
<evidence type="ECO:0000256" key="1">
    <source>
        <dbReference type="SAM" id="Phobius"/>
    </source>
</evidence>
<keyword evidence="3" id="KW-0378">Hydrolase</keyword>
<evidence type="ECO:0000313" key="4">
    <source>
        <dbReference type="Proteomes" id="UP000266677"/>
    </source>
</evidence>
<dbReference type="GO" id="GO:0004175">
    <property type="term" value="F:endopeptidase activity"/>
    <property type="evidence" value="ECO:0007669"/>
    <property type="project" value="UniProtKB-ARBA"/>
</dbReference>
<dbReference type="GO" id="GO:0008237">
    <property type="term" value="F:metallopeptidase activity"/>
    <property type="evidence" value="ECO:0007669"/>
    <property type="project" value="UniProtKB-KW"/>
</dbReference>
<proteinExistence type="predicted"/>
<gene>
    <name evidence="3" type="ORF">D5S18_04150</name>
</gene>
<dbReference type="GO" id="GO:0080120">
    <property type="term" value="P:CAAX-box protein maturation"/>
    <property type="evidence" value="ECO:0007669"/>
    <property type="project" value="UniProtKB-ARBA"/>
</dbReference>
<dbReference type="EMBL" id="QZFU01000012">
    <property type="protein sequence ID" value="RJO78740.1"/>
    <property type="molecule type" value="Genomic_DNA"/>
</dbReference>
<keyword evidence="3" id="KW-0645">Protease</keyword>
<feature type="transmembrane region" description="Helical" evidence="1">
    <location>
        <begin position="57"/>
        <end position="77"/>
    </location>
</feature>
<keyword evidence="1" id="KW-0812">Transmembrane</keyword>
<protein>
    <submittedName>
        <fullName evidence="3">CPBP family intramembrane metalloprotease</fullName>
    </submittedName>
</protein>
<dbReference type="Pfam" id="PF02517">
    <property type="entry name" value="Rce1-like"/>
    <property type="match status" value="1"/>
</dbReference>
<dbReference type="RefSeq" id="WP_120038170.1">
    <property type="nucleotide sequence ID" value="NZ_QZFU01000012.1"/>
</dbReference>
<keyword evidence="1" id="KW-1133">Transmembrane helix</keyword>
<dbReference type="InterPro" id="IPR003675">
    <property type="entry name" value="Rce1/LyrA-like_dom"/>
</dbReference>
<dbReference type="AlphaFoldDB" id="A0A3A4KH25"/>
<evidence type="ECO:0000313" key="3">
    <source>
        <dbReference type="EMBL" id="RJO78740.1"/>
    </source>
</evidence>